<reference evidence="2 3" key="1">
    <citation type="submission" date="2019-10" db="EMBL/GenBank/DDBJ databases">
        <title>A novel species.</title>
        <authorList>
            <person name="Gao J."/>
        </authorList>
    </citation>
    <scope>NUCLEOTIDE SEQUENCE [LARGE SCALE GENOMIC DNA]</scope>
    <source>
        <strain evidence="2 3">QMT-28</strain>
    </source>
</reference>
<dbReference type="KEGG" id="sfy:GFH48_03890"/>
<protein>
    <recommendedName>
        <fullName evidence="4">Oxidoreductase</fullName>
    </recommendedName>
</protein>
<dbReference type="Proteomes" id="UP000326179">
    <property type="component" value="Chromosome"/>
</dbReference>
<evidence type="ECO:0000313" key="3">
    <source>
        <dbReference type="Proteomes" id="UP000326179"/>
    </source>
</evidence>
<evidence type="ECO:0000313" key="2">
    <source>
        <dbReference type="EMBL" id="QFZ72518.1"/>
    </source>
</evidence>
<feature type="transmembrane region" description="Helical" evidence="1">
    <location>
        <begin position="459"/>
        <end position="483"/>
    </location>
</feature>
<evidence type="ECO:0008006" key="4">
    <source>
        <dbReference type="Google" id="ProtNLM"/>
    </source>
</evidence>
<keyword evidence="1" id="KW-1133">Transmembrane helix</keyword>
<keyword evidence="1" id="KW-0812">Transmembrane</keyword>
<organism evidence="2 3">
    <name type="scientific">Streptomyces fagopyri</name>
    <dbReference type="NCBI Taxonomy" id="2662397"/>
    <lineage>
        <taxon>Bacteria</taxon>
        <taxon>Bacillati</taxon>
        <taxon>Actinomycetota</taxon>
        <taxon>Actinomycetes</taxon>
        <taxon>Kitasatosporales</taxon>
        <taxon>Streptomycetaceae</taxon>
        <taxon>Streptomyces</taxon>
    </lineage>
</organism>
<proteinExistence type="predicted"/>
<dbReference type="EMBL" id="CP045643">
    <property type="protein sequence ID" value="QFZ72518.1"/>
    <property type="molecule type" value="Genomic_DNA"/>
</dbReference>
<feature type="transmembrane region" description="Helical" evidence="1">
    <location>
        <begin position="398"/>
        <end position="415"/>
    </location>
</feature>
<gene>
    <name evidence="2" type="ORF">GFH48_03890</name>
</gene>
<keyword evidence="1" id="KW-0472">Membrane</keyword>
<dbReference type="AlphaFoldDB" id="A0A5Q0L6L8"/>
<evidence type="ECO:0000256" key="1">
    <source>
        <dbReference type="SAM" id="Phobius"/>
    </source>
</evidence>
<accession>A0A5Q0L6L8</accession>
<dbReference type="RefSeq" id="WP_153286887.1">
    <property type="nucleotide sequence ID" value="NZ_CP045643.1"/>
</dbReference>
<sequence length="486" mass="51424">MASGRGGSRGLRRDLERGREIDGARLAAYVLRAAGRTQRVVVTGARCTGTVDLRLAVLDARLEFVDCVFDGEIQLSGAVVNSLDLSGSRMTALLADGLRVRGDLVLREARIGAATGTAPFADFRTDGDRVPAARRVSEELTTAPLRLVAAHVDGALVLERAVLGGPGPWALFAPRVTVGDSLRASGLESSGGLYLRDGQVGHSLLFEGASATAIDATGLRCDGGFYADWGFTCSGPVRLRSAEVAGIVTFHDAVLGAPAGAAILTRLRTARLRVDFRTSPAGAVVLRDARIGSYVDAPDSWPAAGALDVEGLTYDRLGSVDPVGVKERLAWLARDGEATAGSFEQLALSYQRAGDERSARVVRRARERRTHRSERLPARAWGAVQDTLFGYGYAPGRALVWLVVLVGAGSAWFATHRPSPVTGGTRRDWDPVLYTLDLIVPVAGLGQRTAWDPTGVDKAVAVLLILAGWLLATSVVAGASRLLSRN</sequence>
<keyword evidence="3" id="KW-1185">Reference proteome</keyword>
<name>A0A5Q0L6L8_9ACTN</name>